<evidence type="ECO:0000256" key="2">
    <source>
        <dbReference type="SAM" id="Phobius"/>
    </source>
</evidence>
<dbReference type="AlphaFoldDB" id="A0A517PU47"/>
<keyword evidence="4" id="KW-1185">Reference proteome</keyword>
<accession>A0A517PU47</accession>
<protein>
    <submittedName>
        <fullName evidence="3">Virus attachment protein p12 family protein</fullName>
    </submittedName>
</protein>
<feature type="compositionally biased region" description="Low complexity" evidence="1">
    <location>
        <begin position="43"/>
        <end position="54"/>
    </location>
</feature>
<evidence type="ECO:0000313" key="3">
    <source>
        <dbReference type="EMBL" id="QDT22883.1"/>
    </source>
</evidence>
<keyword evidence="2" id="KW-0812">Transmembrane</keyword>
<feature type="transmembrane region" description="Helical" evidence="2">
    <location>
        <begin position="6"/>
        <end position="23"/>
    </location>
</feature>
<evidence type="ECO:0000313" key="4">
    <source>
        <dbReference type="Proteomes" id="UP000320421"/>
    </source>
</evidence>
<dbReference type="Proteomes" id="UP000320421">
    <property type="component" value="Chromosome"/>
</dbReference>
<keyword evidence="2" id="KW-0472">Membrane</keyword>
<proteinExistence type="predicted"/>
<evidence type="ECO:0000256" key="1">
    <source>
        <dbReference type="SAM" id="MobiDB-lite"/>
    </source>
</evidence>
<dbReference type="EMBL" id="CP036266">
    <property type="protein sequence ID" value="QDT22883.1"/>
    <property type="molecule type" value="Genomic_DNA"/>
</dbReference>
<sequence length="63" mass="6755">MNQIDWQLVIVLLCVATAGLCILRRLVHFFKQRPGCAGGSCSGCPSSSESSSAPNFISLDQLK</sequence>
<name>A0A517PU47_9PLAN</name>
<feature type="region of interest" description="Disordered" evidence="1">
    <location>
        <begin position="43"/>
        <end position="63"/>
    </location>
</feature>
<organism evidence="3 4">
    <name type="scientific">Gimesia chilikensis</name>
    <dbReference type="NCBI Taxonomy" id="2605989"/>
    <lineage>
        <taxon>Bacteria</taxon>
        <taxon>Pseudomonadati</taxon>
        <taxon>Planctomycetota</taxon>
        <taxon>Planctomycetia</taxon>
        <taxon>Planctomycetales</taxon>
        <taxon>Planctomycetaceae</taxon>
        <taxon>Gimesia</taxon>
    </lineage>
</organism>
<reference evidence="3 4" key="1">
    <citation type="submission" date="2019-02" db="EMBL/GenBank/DDBJ databases">
        <title>Deep-cultivation of Planctomycetes and their phenomic and genomic characterization uncovers novel biology.</title>
        <authorList>
            <person name="Wiegand S."/>
            <person name="Jogler M."/>
            <person name="Boedeker C."/>
            <person name="Pinto D."/>
            <person name="Vollmers J."/>
            <person name="Rivas-Marin E."/>
            <person name="Kohn T."/>
            <person name="Peeters S.H."/>
            <person name="Heuer A."/>
            <person name="Rast P."/>
            <person name="Oberbeckmann S."/>
            <person name="Bunk B."/>
            <person name="Jeske O."/>
            <person name="Meyerdierks A."/>
            <person name="Storesund J.E."/>
            <person name="Kallscheuer N."/>
            <person name="Luecker S."/>
            <person name="Lage O.M."/>
            <person name="Pohl T."/>
            <person name="Merkel B.J."/>
            <person name="Hornburger P."/>
            <person name="Mueller R.-W."/>
            <person name="Bruemmer F."/>
            <person name="Labrenz M."/>
            <person name="Spormann A.M."/>
            <person name="Op den Camp H."/>
            <person name="Overmann J."/>
            <person name="Amann R."/>
            <person name="Jetten M.S.M."/>
            <person name="Mascher T."/>
            <person name="Medema M.H."/>
            <person name="Devos D.P."/>
            <person name="Kaster A.-K."/>
            <person name="Ovreas L."/>
            <person name="Rohde M."/>
            <person name="Galperin M.Y."/>
            <person name="Jogler C."/>
        </authorList>
    </citation>
    <scope>NUCLEOTIDE SEQUENCE [LARGE SCALE GENOMIC DNA]</scope>
    <source>
        <strain evidence="3 4">HG66A1</strain>
    </source>
</reference>
<keyword evidence="2" id="KW-1133">Transmembrane helix</keyword>
<gene>
    <name evidence="3" type="ORF">HG66A1_46940</name>
</gene>